<gene>
    <name evidence="3" type="ORF">MM415A00947_0006</name>
    <name evidence="2" type="ORF">MM415B02028_0023</name>
</gene>
<sequence length="62" mass="6593">MIIYAIVSAWLILFAIITLGSKIDPTTGTSWGGVIKTTFLFWGTFILIVGIGIVGMLLFGGS</sequence>
<reference evidence="2" key="1">
    <citation type="submission" date="2020-03" db="EMBL/GenBank/DDBJ databases">
        <title>The deep terrestrial virosphere.</title>
        <authorList>
            <person name="Holmfeldt K."/>
            <person name="Nilsson E."/>
            <person name="Simone D."/>
            <person name="Lopez-Fernandez M."/>
            <person name="Wu X."/>
            <person name="de Brujin I."/>
            <person name="Lundin D."/>
            <person name="Andersson A."/>
            <person name="Bertilsson S."/>
            <person name="Dopson M."/>
        </authorList>
    </citation>
    <scope>NUCLEOTIDE SEQUENCE</scope>
    <source>
        <strain evidence="3">MM415A00947</strain>
        <strain evidence="2">MM415B02028</strain>
    </source>
</reference>
<feature type="transmembrane region" description="Helical" evidence="1">
    <location>
        <begin position="39"/>
        <end position="59"/>
    </location>
</feature>
<keyword evidence="1" id="KW-0472">Membrane</keyword>
<name>A0A6M3IDX9_9ZZZZ</name>
<keyword evidence="1" id="KW-1133">Transmembrane helix</keyword>
<evidence type="ECO:0000313" key="3">
    <source>
        <dbReference type="EMBL" id="QJA79051.1"/>
    </source>
</evidence>
<evidence type="ECO:0000256" key="1">
    <source>
        <dbReference type="SAM" id="Phobius"/>
    </source>
</evidence>
<dbReference type="AlphaFoldDB" id="A0A6M3IDX9"/>
<proteinExistence type="predicted"/>
<accession>A0A6M3IDX9</accession>
<dbReference type="EMBL" id="MT142365">
    <property type="protein sequence ID" value="QJA79051.1"/>
    <property type="molecule type" value="Genomic_DNA"/>
</dbReference>
<dbReference type="EMBL" id="MT141168">
    <property type="protein sequence ID" value="QJA55613.1"/>
    <property type="molecule type" value="Genomic_DNA"/>
</dbReference>
<keyword evidence="1" id="KW-0812">Transmembrane</keyword>
<protein>
    <submittedName>
        <fullName evidence="2">Uncharacterized protein</fullName>
    </submittedName>
</protein>
<evidence type="ECO:0000313" key="2">
    <source>
        <dbReference type="EMBL" id="QJA55613.1"/>
    </source>
</evidence>
<organism evidence="2">
    <name type="scientific">viral metagenome</name>
    <dbReference type="NCBI Taxonomy" id="1070528"/>
    <lineage>
        <taxon>unclassified sequences</taxon>
        <taxon>metagenomes</taxon>
        <taxon>organismal metagenomes</taxon>
    </lineage>
</organism>